<evidence type="ECO:0000256" key="7">
    <source>
        <dbReference type="SAM" id="MobiDB-lite"/>
    </source>
</evidence>
<evidence type="ECO:0000256" key="1">
    <source>
        <dbReference type="ARBA" id="ARBA00004141"/>
    </source>
</evidence>
<dbReference type="Pfam" id="PF04184">
    <property type="entry name" value="ST7"/>
    <property type="match status" value="1"/>
</dbReference>
<proteinExistence type="inferred from homology"/>
<keyword evidence="3 8" id="KW-0812">Transmembrane</keyword>
<accession>A0A8V1A4D0</accession>
<comment type="subcellular location">
    <subcellularLocation>
        <location evidence="1">Membrane</location>
        <topology evidence="1">Multi-pass membrane protein</topology>
    </subcellularLocation>
</comment>
<dbReference type="Ensembl" id="ENSGALT00010066519.1">
    <property type="protein sequence ID" value="ENSGALP00010040744.1"/>
    <property type="gene ID" value="ENSGALG00010027438.1"/>
</dbReference>
<dbReference type="CDD" id="cd11557">
    <property type="entry name" value="ST7"/>
    <property type="match status" value="1"/>
</dbReference>
<dbReference type="OrthoDB" id="5914722at2759"/>
<protein>
    <recommendedName>
        <fullName evidence="6">Suppressor of tumorigenicity 7 protein-like</fullName>
    </recommendedName>
</protein>
<reference evidence="9" key="1">
    <citation type="submission" date="2020-11" db="EMBL/GenBank/DDBJ databases">
        <title>Gallus gallus (Chicken) genome, bGalGal1, GRCg7b, maternal haplotype autosomes + Z &amp; W.</title>
        <authorList>
            <person name="Warren W."/>
            <person name="Formenti G."/>
            <person name="Fedrigo O."/>
            <person name="Haase B."/>
            <person name="Mountcastle J."/>
            <person name="Balacco J."/>
            <person name="Tracey A."/>
            <person name="Schneider V."/>
            <person name="Okimoto R."/>
            <person name="Cheng H."/>
            <person name="Hawken R."/>
            <person name="Howe K."/>
            <person name="Jarvis E.D."/>
        </authorList>
    </citation>
    <scope>NUCLEOTIDE SEQUENCE [LARGE SCALE GENOMIC DNA]</scope>
    <source>
        <strain evidence="9">Broiler</strain>
    </source>
</reference>
<dbReference type="PANTHER" id="PTHR12745">
    <property type="entry name" value="SUPPRESSION OF TUMORIGENICITY 7"/>
    <property type="match status" value="1"/>
</dbReference>
<dbReference type="InterPro" id="IPR011990">
    <property type="entry name" value="TPR-like_helical_dom_sf"/>
</dbReference>
<sequence>MGAPGRAEPAGPRGWSRSGSSGLRSGDERGERGYLAGESPLLSPELRGETPPGSACPPRPFPVSPALAMADGCGTGKEPPYPGAAAALRRWEQLRRRAAAPWARGLLAVAAGLGLFYAALRVPLRLRDGLAAVTSSFISGLIFVFEWWHFRKYGTSFIEQVSVSHLRPLIGGVENSPPAPAAFSAGENEANRQNMPECKMWRNPLNLFRGAEYSRYMWVTGKEPLTYYDMNLSAQDHQNFFTCDTDALRPSDTVMQKAWRERNPQARIKAAYQALELNNDCATAYVLLAEEEATTIVDAERYFKQALKAGEMIYRKSQNCHSQSPQHEAQLRRDTNVLVYVKRRLAMCARKLGRIRESVKMMRDLMKEFPLLSMLNIHENLLEALLELQAYADVQAVLAKYDDISLPKSAAICYTAALLKARAVSERFSPETAFKRGLSTAEINAVEAIHRAVEFNPHVPKYLLEMKSLVLPPEHILKRGDSEAVAYAFFHLQHWKRIEGALHLLHCTWEGTFRMIPYPLEKGHLFYPYPSCTETADRELLPTFHEVSVYPQKELPFFIHFTAGLCSFSAMLALLTHQFPELMVVFAKAVLRVLWPVSAPSVLASG</sequence>
<feature type="compositionally biased region" description="Low complexity" evidence="7">
    <location>
        <begin position="11"/>
        <end position="24"/>
    </location>
</feature>
<dbReference type="Gene3D" id="1.25.40.10">
    <property type="entry name" value="Tetratricopeptide repeat domain"/>
    <property type="match status" value="1"/>
</dbReference>
<dbReference type="Proteomes" id="UP000000539">
    <property type="component" value="Chromosome 26"/>
</dbReference>
<evidence type="ECO:0000313" key="10">
    <source>
        <dbReference type="Proteomes" id="UP000000539"/>
    </source>
</evidence>
<reference evidence="9" key="2">
    <citation type="submission" date="2025-08" db="UniProtKB">
        <authorList>
            <consortium name="Ensembl"/>
        </authorList>
    </citation>
    <scope>IDENTIFICATION</scope>
    <source>
        <strain evidence="9">broiler</strain>
    </source>
</reference>
<evidence type="ECO:0000256" key="6">
    <source>
        <dbReference type="ARBA" id="ARBA00039262"/>
    </source>
</evidence>
<dbReference type="InterPro" id="IPR007311">
    <property type="entry name" value="ST7"/>
</dbReference>
<feature type="transmembrane region" description="Helical" evidence="8">
    <location>
        <begin position="130"/>
        <end position="148"/>
    </location>
</feature>
<keyword evidence="5 8" id="KW-0472">Membrane</keyword>
<keyword evidence="4 8" id="KW-1133">Transmembrane helix</keyword>
<gene>
    <name evidence="9" type="primary">ST7L</name>
</gene>
<reference evidence="9" key="3">
    <citation type="submission" date="2025-09" db="UniProtKB">
        <authorList>
            <consortium name="Ensembl"/>
        </authorList>
    </citation>
    <scope>IDENTIFICATION</scope>
    <source>
        <strain evidence="9">broiler</strain>
    </source>
</reference>
<evidence type="ECO:0000256" key="2">
    <source>
        <dbReference type="ARBA" id="ARBA00009751"/>
    </source>
</evidence>
<evidence type="ECO:0000256" key="4">
    <source>
        <dbReference type="ARBA" id="ARBA00022989"/>
    </source>
</evidence>
<dbReference type="GeneTree" id="ENSGT00390000000873"/>
<evidence type="ECO:0000256" key="5">
    <source>
        <dbReference type="ARBA" id="ARBA00023136"/>
    </source>
</evidence>
<name>A0A8V1A4D0_CHICK</name>
<keyword evidence="10" id="KW-1185">Reference proteome</keyword>
<feature type="transmembrane region" description="Helical" evidence="8">
    <location>
        <begin position="99"/>
        <end position="118"/>
    </location>
</feature>
<dbReference type="AlphaFoldDB" id="A0A8V1A4D0"/>
<dbReference type="PANTHER" id="PTHR12745:SF4">
    <property type="entry name" value="SUPPRESSOR OF TUMORIGENICITY 7 PROTEIN-LIKE"/>
    <property type="match status" value="1"/>
</dbReference>
<evidence type="ECO:0000256" key="8">
    <source>
        <dbReference type="SAM" id="Phobius"/>
    </source>
</evidence>
<evidence type="ECO:0000256" key="3">
    <source>
        <dbReference type="ARBA" id="ARBA00022692"/>
    </source>
</evidence>
<organism evidence="9 10">
    <name type="scientific">Gallus gallus</name>
    <name type="common">Chicken</name>
    <dbReference type="NCBI Taxonomy" id="9031"/>
    <lineage>
        <taxon>Eukaryota</taxon>
        <taxon>Metazoa</taxon>
        <taxon>Chordata</taxon>
        <taxon>Craniata</taxon>
        <taxon>Vertebrata</taxon>
        <taxon>Euteleostomi</taxon>
        <taxon>Archelosauria</taxon>
        <taxon>Archosauria</taxon>
        <taxon>Dinosauria</taxon>
        <taxon>Saurischia</taxon>
        <taxon>Theropoda</taxon>
        <taxon>Coelurosauria</taxon>
        <taxon>Aves</taxon>
        <taxon>Neognathae</taxon>
        <taxon>Galloanserae</taxon>
        <taxon>Galliformes</taxon>
        <taxon>Phasianidae</taxon>
        <taxon>Phasianinae</taxon>
        <taxon>Gallus</taxon>
    </lineage>
</organism>
<comment type="similarity">
    <text evidence="2">Belongs to the ST7 family.</text>
</comment>
<evidence type="ECO:0000313" key="9">
    <source>
        <dbReference type="Ensembl" id="ENSGALP00010040744.1"/>
    </source>
</evidence>
<feature type="region of interest" description="Disordered" evidence="7">
    <location>
        <begin position="1"/>
        <end position="61"/>
    </location>
</feature>
<dbReference type="GO" id="GO:0016020">
    <property type="term" value="C:membrane"/>
    <property type="evidence" value="ECO:0007669"/>
    <property type="project" value="UniProtKB-SubCell"/>
</dbReference>